<dbReference type="InterPro" id="IPR038071">
    <property type="entry name" value="UROD/MetE-like_sf"/>
</dbReference>
<dbReference type="InterPro" id="IPR052024">
    <property type="entry name" value="Methanogen_methyltrans"/>
</dbReference>
<reference evidence="9 10" key="1">
    <citation type="journal article" date="2012" name="Int. J. Syst. Evol. Microbiol.">
        <title>Vibrio caribbeanicus sp. nov., isolated from the marine sponge Scleritoderma cyanea.</title>
        <authorList>
            <person name="Hoffmann M."/>
            <person name="Monday S.R."/>
            <person name="Allard M.W."/>
            <person name="Strain E.A."/>
            <person name="Whittaker P."/>
            <person name="Naum M."/>
            <person name="McCarthy P.J."/>
            <person name="Lopez J.V."/>
            <person name="Fischer M."/>
            <person name="Brown E.W."/>
        </authorList>
    </citation>
    <scope>NUCLEOTIDE SEQUENCE [LARGE SCALE GENOMIC DNA]</scope>
    <source>
        <strain evidence="10">CIP 102891 / ATCC 33934</strain>
    </source>
</reference>
<keyword evidence="2 9" id="KW-0489">Methyltransferase</keyword>
<evidence type="ECO:0000256" key="5">
    <source>
        <dbReference type="ARBA" id="ARBA00022833"/>
    </source>
</evidence>
<evidence type="ECO:0000256" key="3">
    <source>
        <dbReference type="ARBA" id="ARBA00022679"/>
    </source>
</evidence>
<dbReference type="GO" id="GO:0015948">
    <property type="term" value="P:methanogenesis"/>
    <property type="evidence" value="ECO:0007669"/>
    <property type="project" value="UniProtKB-KW"/>
</dbReference>
<dbReference type="InterPro" id="IPR000257">
    <property type="entry name" value="Uroporphyrinogen_deCOase"/>
</dbReference>
<evidence type="ECO:0000256" key="4">
    <source>
        <dbReference type="ARBA" id="ARBA00022723"/>
    </source>
</evidence>
<dbReference type="InterPro" id="IPR003759">
    <property type="entry name" value="Cbl-bd_cap"/>
</dbReference>
<dbReference type="AlphaFoldDB" id="F9SRT4"/>
<dbReference type="GO" id="GO:0004853">
    <property type="term" value="F:uroporphyrinogen decarboxylase activity"/>
    <property type="evidence" value="ECO:0007669"/>
    <property type="project" value="InterPro"/>
</dbReference>
<name>F9SRT4_VIBOR</name>
<dbReference type="PROSITE" id="PS51332">
    <property type="entry name" value="B12_BINDING"/>
    <property type="match status" value="1"/>
</dbReference>
<proteinExistence type="predicted"/>
<dbReference type="RefSeq" id="WP_004417100.1">
    <property type="nucleotide sequence ID" value="NZ_ACZV01000004.1"/>
</dbReference>
<dbReference type="Pfam" id="PF01208">
    <property type="entry name" value="URO-D"/>
    <property type="match status" value="1"/>
</dbReference>
<evidence type="ECO:0000259" key="7">
    <source>
        <dbReference type="PROSITE" id="PS51332"/>
    </source>
</evidence>
<dbReference type="GO" id="GO:0031419">
    <property type="term" value="F:cobalamin binding"/>
    <property type="evidence" value="ECO:0007669"/>
    <property type="project" value="InterPro"/>
</dbReference>
<evidence type="ECO:0000259" key="8">
    <source>
        <dbReference type="PROSITE" id="PS51337"/>
    </source>
</evidence>
<evidence type="ECO:0000256" key="6">
    <source>
        <dbReference type="ARBA" id="ARBA00022994"/>
    </source>
</evidence>
<dbReference type="OrthoDB" id="8555693at2"/>
<evidence type="ECO:0000313" key="10">
    <source>
        <dbReference type="Proteomes" id="UP000002817"/>
    </source>
</evidence>
<dbReference type="GO" id="GO:0046872">
    <property type="term" value="F:metal ion binding"/>
    <property type="evidence" value="ECO:0007669"/>
    <property type="project" value="UniProtKB-KW"/>
</dbReference>
<dbReference type="Gene3D" id="3.20.20.210">
    <property type="match status" value="1"/>
</dbReference>
<dbReference type="eggNOG" id="COG5012">
    <property type="taxonomic scope" value="Bacteria"/>
</dbReference>
<gene>
    <name evidence="9" type="ORF">VIOR3934_00800</name>
</gene>
<feature type="domain" description="B12-binding N-terminal" evidence="8">
    <location>
        <begin position="382"/>
        <end position="476"/>
    </location>
</feature>
<dbReference type="Pfam" id="PF02607">
    <property type="entry name" value="B12-binding_2"/>
    <property type="match status" value="1"/>
</dbReference>
<comment type="caution">
    <text evidence="9">The sequence shown here is derived from an EMBL/GenBank/DDBJ whole genome shotgun (WGS) entry which is preliminary data.</text>
</comment>
<dbReference type="STRING" id="675816.VIA_000821"/>
<dbReference type="InterPro" id="IPR006158">
    <property type="entry name" value="Cobalamin-bd"/>
</dbReference>
<dbReference type="EMBL" id="AFWH01000019">
    <property type="protein sequence ID" value="EGU51163.1"/>
    <property type="molecule type" value="Genomic_DNA"/>
</dbReference>
<dbReference type="Pfam" id="PF02310">
    <property type="entry name" value="B12-binding"/>
    <property type="match status" value="1"/>
</dbReference>
<dbReference type="PANTHER" id="PTHR47099:SF1">
    <property type="entry name" value="METHYLCOBAMIDE:COM METHYLTRANSFERASE MTBA"/>
    <property type="match status" value="1"/>
</dbReference>
<dbReference type="SMART" id="SM01018">
    <property type="entry name" value="B12-binding_2"/>
    <property type="match status" value="1"/>
</dbReference>
<keyword evidence="6" id="KW-0484">Methanogenesis</keyword>
<keyword evidence="4" id="KW-0479">Metal-binding</keyword>
<comment type="cofactor">
    <cofactor evidence="1">
        <name>Zn(2+)</name>
        <dbReference type="ChEBI" id="CHEBI:29105"/>
    </cofactor>
</comment>
<dbReference type="GO" id="GO:0006730">
    <property type="term" value="P:one-carbon metabolic process"/>
    <property type="evidence" value="ECO:0007669"/>
    <property type="project" value="InterPro"/>
</dbReference>
<protein>
    <submittedName>
        <fullName evidence="9">Methyltransferase MtaA/CmuA family protein</fullName>
    </submittedName>
</protein>
<dbReference type="InterPro" id="IPR006360">
    <property type="entry name" value="Mtase_MtaA_CmuA"/>
</dbReference>
<dbReference type="SUPFAM" id="SSF47644">
    <property type="entry name" value="Methionine synthase domain"/>
    <property type="match status" value="1"/>
</dbReference>
<dbReference type="GO" id="GO:0008168">
    <property type="term" value="F:methyltransferase activity"/>
    <property type="evidence" value="ECO:0007669"/>
    <property type="project" value="UniProtKB-KW"/>
</dbReference>
<dbReference type="NCBIfam" id="TIGR01463">
    <property type="entry name" value="mtaA_cmuA"/>
    <property type="match status" value="1"/>
</dbReference>
<dbReference type="eggNOG" id="COG0407">
    <property type="taxonomic scope" value="Bacteria"/>
</dbReference>
<dbReference type="Proteomes" id="UP000002817">
    <property type="component" value="Unassembled WGS sequence"/>
</dbReference>
<dbReference type="PANTHER" id="PTHR47099">
    <property type="entry name" value="METHYLCOBAMIDE:COM METHYLTRANSFERASE MTBA"/>
    <property type="match status" value="1"/>
</dbReference>
<keyword evidence="3 9" id="KW-0808">Transferase</keyword>
<dbReference type="CDD" id="cd03465">
    <property type="entry name" value="URO-D_like"/>
    <property type="match status" value="1"/>
</dbReference>
<dbReference type="SUPFAM" id="SSF52242">
    <property type="entry name" value="Cobalamin (vitamin B12)-binding domain"/>
    <property type="match status" value="1"/>
</dbReference>
<dbReference type="InterPro" id="IPR036724">
    <property type="entry name" value="Cobalamin-bd_sf"/>
</dbReference>
<dbReference type="PROSITE" id="PS51337">
    <property type="entry name" value="B12_BINDING_NTER"/>
    <property type="match status" value="1"/>
</dbReference>
<dbReference type="InterPro" id="IPR036594">
    <property type="entry name" value="Meth_synthase_dom"/>
</dbReference>
<dbReference type="Gene3D" id="3.40.50.280">
    <property type="entry name" value="Cobalamin-binding domain"/>
    <property type="match status" value="1"/>
</dbReference>
<dbReference type="PATRIC" id="fig|675816.5.peg.1705"/>
<dbReference type="SUPFAM" id="SSF51726">
    <property type="entry name" value="UROD/MetE-like"/>
    <property type="match status" value="1"/>
</dbReference>
<feature type="domain" description="B12-binding" evidence="7">
    <location>
        <begin position="480"/>
        <end position="604"/>
    </location>
</feature>
<evidence type="ECO:0000256" key="2">
    <source>
        <dbReference type="ARBA" id="ARBA00022603"/>
    </source>
</evidence>
<evidence type="ECO:0000256" key="1">
    <source>
        <dbReference type="ARBA" id="ARBA00001947"/>
    </source>
</evidence>
<keyword evidence="5" id="KW-0862">Zinc</keyword>
<evidence type="ECO:0000313" key="9">
    <source>
        <dbReference type="EMBL" id="EGU51163.1"/>
    </source>
</evidence>
<organism evidence="9 10">
    <name type="scientific">Vibrio orientalis CIP 102891 = ATCC 33934</name>
    <dbReference type="NCBI Taxonomy" id="675816"/>
    <lineage>
        <taxon>Bacteria</taxon>
        <taxon>Pseudomonadati</taxon>
        <taxon>Pseudomonadota</taxon>
        <taxon>Gammaproteobacteria</taxon>
        <taxon>Vibrionales</taxon>
        <taxon>Vibrionaceae</taxon>
        <taxon>Vibrio</taxon>
        <taxon>Vibrio oreintalis group</taxon>
    </lineage>
</organism>
<sequence>MNGKERIFAAVLNEQPDQVPVIPIMMTRAIRNLPGNVSAKDCQVNAELMAQAKMTTSAKFGGDAIIAGTDLFLPAENLGAGMEYLDKAQPTLFRHPCPTKAEFDLMLERSEHFDPTRGRVLTVAEEIKILLQNGFGDSHLVLLPIGGPATTAQLITGSARFLTLMEQDPQFCHQVLRVATNTIKSISTVMAEAGAHAINILDPFSSSDILPPEQFREFSKPYIIEIFQHMQSVGIAPILHICTFTEHIWNDMKETGAIAINGDFWPGIDRARQIVGDDYCLVGSVNPFTTMLSGTPEQVRKETLKCIVTAGLNGSYICSPGCDLDWNVPDENIHALIQTCAAVKYPIDLDQIEDLSETFISGHAKHKASIQRKEVRTVHPKHKILSKKNQLLEDLANAVIQQDSELTVSLVNTGLSEKISAQALLFEGMAVGMQICGEMYEQNDIFVIDLMRSAKAMDSAMPILMPLIEKDRESGDLNDRISVVIGLIRGNTQDIGKNLVALILTAHGYDVCDLGKNVSPEEFIEQAQAKNAQVIAISVMTDSSIVYIERVLSLLKELGEREKYYVVCGGAAMNSQLASKLGVHFSPNASAAAKLLNEHFKPEQ</sequence>
<dbReference type="Gene3D" id="1.10.1240.10">
    <property type="entry name" value="Methionine synthase domain"/>
    <property type="match status" value="1"/>
</dbReference>
<dbReference type="GO" id="GO:0032259">
    <property type="term" value="P:methylation"/>
    <property type="evidence" value="ECO:0007669"/>
    <property type="project" value="UniProtKB-KW"/>
</dbReference>
<dbReference type="GO" id="GO:0006779">
    <property type="term" value="P:porphyrin-containing compound biosynthetic process"/>
    <property type="evidence" value="ECO:0007669"/>
    <property type="project" value="InterPro"/>
</dbReference>
<accession>F9SRT4</accession>